<accession>A0ABR1XGB8</accession>
<reference evidence="2 3" key="1">
    <citation type="journal article" date="2022" name="G3 (Bethesda)">
        <title>Enemy or ally: a genomic approach to elucidate the lifestyle of Phyllosticta citrichinaensis.</title>
        <authorList>
            <person name="Buijs V.A."/>
            <person name="Groenewald J.Z."/>
            <person name="Haridas S."/>
            <person name="LaButti K.M."/>
            <person name="Lipzen A."/>
            <person name="Martin F.M."/>
            <person name="Barry K."/>
            <person name="Grigoriev I.V."/>
            <person name="Crous P.W."/>
            <person name="Seidl M.F."/>
        </authorList>
    </citation>
    <scope>NUCLEOTIDE SEQUENCE [LARGE SCALE GENOMIC DNA]</scope>
    <source>
        <strain evidence="2 3">CBS 129764</strain>
    </source>
</reference>
<name>A0ABR1XGB8_9PEZI</name>
<organism evidence="2 3">
    <name type="scientific">Phyllosticta citrichinensis</name>
    <dbReference type="NCBI Taxonomy" id="1130410"/>
    <lineage>
        <taxon>Eukaryota</taxon>
        <taxon>Fungi</taxon>
        <taxon>Dikarya</taxon>
        <taxon>Ascomycota</taxon>
        <taxon>Pezizomycotina</taxon>
        <taxon>Dothideomycetes</taxon>
        <taxon>Dothideomycetes incertae sedis</taxon>
        <taxon>Botryosphaeriales</taxon>
        <taxon>Phyllostictaceae</taxon>
        <taxon>Phyllosticta</taxon>
    </lineage>
</organism>
<evidence type="ECO:0000313" key="2">
    <source>
        <dbReference type="EMBL" id="KAK8153631.1"/>
    </source>
</evidence>
<keyword evidence="3" id="KW-1185">Reference proteome</keyword>
<evidence type="ECO:0000313" key="3">
    <source>
        <dbReference type="Proteomes" id="UP001456524"/>
    </source>
</evidence>
<protein>
    <submittedName>
        <fullName evidence="2">Uncharacterized protein</fullName>
    </submittedName>
</protein>
<dbReference type="Proteomes" id="UP001456524">
    <property type="component" value="Unassembled WGS sequence"/>
</dbReference>
<feature type="compositionally biased region" description="Basic and acidic residues" evidence="1">
    <location>
        <begin position="154"/>
        <end position="164"/>
    </location>
</feature>
<sequence>MRRLRAIYCRSGGMSAESCGDGAARTGAGAGAGGGDAREAGLRLSPRGEDAGGGCKILGLGLTRATTVGEEESWKREKEKSEEDVLVVESVAWPRLVGRAVSSRVQSLSVGGRSAYLLPRDSPPSQALRRGKKLGLYDMPTRVLHPRTRQRLGLHHDGHDDATERSTLLQAGRRRPLTSIATPPAPLGPGVDSLVRPGSSNSSRPASRVFENFPFDTPGITMHGLLQVRNPLCCACCVASSLSRTRRSRKVETLSRSLACTGQEGNWRERTRRSRGEKMPLHRSG</sequence>
<feature type="compositionally biased region" description="Basic and acidic residues" evidence="1">
    <location>
        <begin position="266"/>
        <end position="285"/>
    </location>
</feature>
<gene>
    <name evidence="2" type="ORF">IWX90DRAFT_69821</name>
</gene>
<dbReference type="EMBL" id="JBBWUH010000012">
    <property type="protein sequence ID" value="KAK8153631.1"/>
    <property type="molecule type" value="Genomic_DNA"/>
</dbReference>
<evidence type="ECO:0000256" key="1">
    <source>
        <dbReference type="SAM" id="MobiDB-lite"/>
    </source>
</evidence>
<comment type="caution">
    <text evidence="2">The sequence shown here is derived from an EMBL/GenBank/DDBJ whole genome shotgun (WGS) entry which is preliminary data.</text>
</comment>
<feature type="region of interest" description="Disordered" evidence="1">
    <location>
        <begin position="153"/>
        <end position="207"/>
    </location>
</feature>
<feature type="region of interest" description="Disordered" evidence="1">
    <location>
        <begin position="262"/>
        <end position="285"/>
    </location>
</feature>
<proteinExistence type="predicted"/>